<dbReference type="PANTHER" id="PTHR13260:SF0">
    <property type="entry name" value="ANAPHASE-PROMOTING COMPLEX SUBUNIT 4"/>
    <property type="match status" value="1"/>
</dbReference>
<dbReference type="EMBL" id="LN719063">
    <property type="protein sequence ID" value="CEP07146.1"/>
    <property type="molecule type" value="Genomic_DNA"/>
</dbReference>
<reference evidence="7 8" key="1">
    <citation type="submission" date="2014-09" db="EMBL/GenBank/DDBJ databases">
        <authorList>
            <person name="Ellenberger Sabrina"/>
        </authorList>
    </citation>
    <scope>NUCLEOTIDE SEQUENCE [LARGE SCALE GENOMIC DNA]</scope>
    <source>
        <strain evidence="7 8">CBS 412.66</strain>
    </source>
</reference>
<accession>A0A0B7MMU9</accession>
<keyword evidence="3" id="KW-0498">Mitosis</keyword>
<dbReference type="GO" id="GO:0005680">
    <property type="term" value="C:anaphase-promoting complex"/>
    <property type="evidence" value="ECO:0007669"/>
    <property type="project" value="InterPro"/>
</dbReference>
<gene>
    <name evidence="7" type="primary">PARPA_00420.1 scaffold 774</name>
</gene>
<dbReference type="GO" id="GO:0031145">
    <property type="term" value="P:anaphase-promoting complex-dependent catabolic process"/>
    <property type="evidence" value="ECO:0007669"/>
    <property type="project" value="InterPro"/>
</dbReference>
<evidence type="ECO:0000256" key="3">
    <source>
        <dbReference type="ARBA" id="ARBA00022776"/>
    </source>
</evidence>
<keyword evidence="4" id="KW-0833">Ubl conjugation pathway</keyword>
<evidence type="ECO:0000259" key="6">
    <source>
        <dbReference type="Pfam" id="PF12896"/>
    </source>
</evidence>
<dbReference type="Pfam" id="PF12896">
    <property type="entry name" value="ANAPC4"/>
    <property type="match status" value="1"/>
</dbReference>
<feature type="domain" description="Anaphase-promoting complex subunit 4 long" evidence="6">
    <location>
        <begin position="183"/>
        <end position="378"/>
    </location>
</feature>
<dbReference type="PANTHER" id="PTHR13260">
    <property type="entry name" value="ANAPHASE PROMOTING COMPLEX SUBUNIT 4 APC4"/>
    <property type="match status" value="1"/>
</dbReference>
<keyword evidence="8" id="KW-1185">Reference proteome</keyword>
<evidence type="ECO:0000313" key="8">
    <source>
        <dbReference type="Proteomes" id="UP000054107"/>
    </source>
</evidence>
<proteinExistence type="predicted"/>
<dbReference type="STRING" id="35722.A0A0B7MMU9"/>
<protein>
    <recommendedName>
        <fullName evidence="1">Anaphase-promoting complex subunit 4</fullName>
    </recommendedName>
</protein>
<evidence type="ECO:0000256" key="5">
    <source>
        <dbReference type="ARBA" id="ARBA00023306"/>
    </source>
</evidence>
<dbReference type="InterPro" id="IPR024790">
    <property type="entry name" value="APC4_long_dom"/>
</dbReference>
<evidence type="ECO:0000256" key="1">
    <source>
        <dbReference type="ARBA" id="ARBA00016067"/>
    </source>
</evidence>
<dbReference type="InterPro" id="IPR024789">
    <property type="entry name" value="APC4"/>
</dbReference>
<dbReference type="OrthoDB" id="2110451at2759"/>
<organism evidence="7 8">
    <name type="scientific">Parasitella parasitica</name>
    <dbReference type="NCBI Taxonomy" id="35722"/>
    <lineage>
        <taxon>Eukaryota</taxon>
        <taxon>Fungi</taxon>
        <taxon>Fungi incertae sedis</taxon>
        <taxon>Mucoromycota</taxon>
        <taxon>Mucoromycotina</taxon>
        <taxon>Mucoromycetes</taxon>
        <taxon>Mucorales</taxon>
        <taxon>Mucorineae</taxon>
        <taxon>Mucoraceae</taxon>
        <taxon>Parasitella</taxon>
    </lineage>
</organism>
<keyword evidence="5" id="KW-0131">Cell cycle</keyword>
<sequence length="627" mass="70788">MKRRQKSTLSLGSPMVGKEFVLGCSNGYVYKVDITYHTPIISPCWIPESRQSAAPILSLTWVNYEFKKKQMDIDGFDINAFDLESALPKLSQEPPEEPLLIKLPVNPLQQNEVQTLLFTSNSRGQIQIILNGIYPIGSVGLGTEANLEAIEISAAQNASSLQIITKPESKAPPSPSAEFISYTLNTQILDDRKEEIHSVSEIQTKLNYLLEYTQCTLDVVRRHHVAFTGFTRKIANQASYYITHHNENTSAMPEVELFATLATGNVTESLQEFFTEFLSSQRIKQWETNVKHGHHNSLVIICEHILPACERIQLELGKLLGYSLWTQRYGDFLRTLAVEKCIAKARQLVSETFQYSKSLGVMIKSFEAFLTWISVVSLKVYDPDSMEVEQQSGVCEEPELVASFLDKDFVRDSLDVYFNEKDKNLIYLLSELSDCCTEMLKKPSETISAKIQVISMSRARLPGVSIQAQPRKTMISFTGMENGVQTIFYAMLLPEEAQLVILKKRFDDSILKYAAYKLDGNITDFEFFDEKELGVLTQIDQGTTILQAISLTDSDFRTLNSSSSSSEIEISNSPNVRSLELPKMIHVKLGCNGLPRRRILCVAASNGLLKIYFMDKTDDEEDEEEEE</sequence>
<evidence type="ECO:0000256" key="2">
    <source>
        <dbReference type="ARBA" id="ARBA00022618"/>
    </source>
</evidence>
<dbReference type="AlphaFoldDB" id="A0A0B7MMU9"/>
<dbReference type="GO" id="GO:0034399">
    <property type="term" value="C:nuclear periphery"/>
    <property type="evidence" value="ECO:0007669"/>
    <property type="project" value="TreeGrafter"/>
</dbReference>
<evidence type="ECO:0000256" key="4">
    <source>
        <dbReference type="ARBA" id="ARBA00022786"/>
    </source>
</evidence>
<name>A0A0B7MMU9_9FUNG</name>
<dbReference type="GO" id="GO:0070979">
    <property type="term" value="P:protein K11-linked ubiquitination"/>
    <property type="evidence" value="ECO:0007669"/>
    <property type="project" value="TreeGrafter"/>
</dbReference>
<keyword evidence="2" id="KW-0132">Cell division</keyword>
<dbReference type="Proteomes" id="UP000054107">
    <property type="component" value="Unassembled WGS sequence"/>
</dbReference>
<evidence type="ECO:0000313" key="7">
    <source>
        <dbReference type="EMBL" id="CEP07146.1"/>
    </source>
</evidence>
<dbReference type="GO" id="GO:0051301">
    <property type="term" value="P:cell division"/>
    <property type="evidence" value="ECO:0007669"/>
    <property type="project" value="UniProtKB-KW"/>
</dbReference>